<dbReference type="InterPro" id="IPR010496">
    <property type="entry name" value="AL/BT2_dom"/>
</dbReference>
<dbReference type="Proteomes" id="UP000321533">
    <property type="component" value="Chromosome"/>
</dbReference>
<evidence type="ECO:0000313" key="3">
    <source>
        <dbReference type="EMBL" id="QEC67360.1"/>
    </source>
</evidence>
<dbReference type="Pfam" id="PF06439">
    <property type="entry name" value="3keto-disac_hyd"/>
    <property type="match status" value="2"/>
</dbReference>
<accession>A0A5B8V777</accession>
<evidence type="ECO:0000256" key="1">
    <source>
        <dbReference type="SAM" id="SignalP"/>
    </source>
</evidence>
<feature type="domain" description="3-keto-alpha-glucoside-1,2-lyase/3-keto-2-hydroxy-glucal hydratase" evidence="2">
    <location>
        <begin position="25"/>
        <end position="215"/>
    </location>
</feature>
<feature type="signal peptide" evidence="1">
    <location>
        <begin position="1"/>
        <end position="19"/>
    </location>
</feature>
<keyword evidence="1" id="KW-0732">Signal</keyword>
<feature type="chain" id="PRO_5023089379" evidence="1">
    <location>
        <begin position="20"/>
        <end position="457"/>
    </location>
</feature>
<dbReference type="GO" id="GO:0016787">
    <property type="term" value="F:hydrolase activity"/>
    <property type="evidence" value="ECO:0007669"/>
    <property type="project" value="InterPro"/>
</dbReference>
<dbReference type="AlphaFoldDB" id="A0A5B8V777"/>
<dbReference type="RefSeq" id="WP_147189167.1">
    <property type="nucleotide sequence ID" value="NZ_CP042435.1"/>
</dbReference>
<dbReference type="EMBL" id="CP042435">
    <property type="protein sequence ID" value="QEC67360.1"/>
    <property type="molecule type" value="Genomic_DNA"/>
</dbReference>
<organism evidence="3 4">
    <name type="scientific">Panacibacter ginsenosidivorans</name>
    <dbReference type="NCBI Taxonomy" id="1813871"/>
    <lineage>
        <taxon>Bacteria</taxon>
        <taxon>Pseudomonadati</taxon>
        <taxon>Bacteroidota</taxon>
        <taxon>Chitinophagia</taxon>
        <taxon>Chitinophagales</taxon>
        <taxon>Chitinophagaceae</taxon>
        <taxon>Panacibacter</taxon>
    </lineage>
</organism>
<evidence type="ECO:0000259" key="2">
    <source>
        <dbReference type="Pfam" id="PF06439"/>
    </source>
</evidence>
<evidence type="ECO:0000313" key="4">
    <source>
        <dbReference type="Proteomes" id="UP000321533"/>
    </source>
</evidence>
<keyword evidence="4" id="KW-1185">Reference proteome</keyword>
<dbReference type="OrthoDB" id="659240at2"/>
<sequence length="457" mass="51286">MKHPTFLMIAFICCFTVQAQKNTSGFVNLFDGKTFNGWKKITGNADYKIEGGMIVGTTVLSSPNTFLVTEKEYGDFVLELEVKIDDTTANSGIQLRSHFDAQANDGKGKVYGYQYELDPSSRKWTAGLYDEGRRDWLYPLSLNPAAQNAFKPGAFNKIHVECVGHEIKTWINDVPAAYVVDTMDSKGFIALQVHSIGDNAKLVGEKIYWKNIHIKTTNITPTTFPPNIYVLNNIPNTLTDYEKKNGWKLLFDGVTSKGWRGAYKDDFPKEEWTVKNGEITVLSSEGKEGGNAGDIVTLDQYSAFDLSFEFKLTPGANSGVKYFVTLTENNTGSAIGLEYQVLDDALHPDAKLGRDGNRTLASLYDLIAAPKQPRFVHKVGEWNTGRIIVYPNNHVEHYLNGIKVLEYERGSQAFRDLVAISKYKVWPNFGEAKQGHILLQDHGNEVHYRSIKIKELK</sequence>
<name>A0A5B8V777_9BACT</name>
<gene>
    <name evidence="3" type="ORF">FRZ67_08650</name>
</gene>
<dbReference type="KEGG" id="pgin:FRZ67_08650"/>
<protein>
    <submittedName>
        <fullName evidence="3">DUF1080 domain-containing protein</fullName>
    </submittedName>
</protein>
<reference evidence="3 4" key="1">
    <citation type="journal article" date="2016" name="Int. J. Syst. Evol. Microbiol.">
        <title>Panacibacter ginsenosidivorans gen. nov., sp. nov., with ginsenoside converting activity isolated from soil of a ginseng field.</title>
        <authorList>
            <person name="Siddiqi M.Z."/>
            <person name="Muhammad Shafi S."/>
            <person name="Choi K.D."/>
            <person name="Im W.T."/>
        </authorList>
    </citation>
    <scope>NUCLEOTIDE SEQUENCE [LARGE SCALE GENOMIC DNA]</scope>
    <source>
        <strain evidence="3 4">Gsoil1550</strain>
    </source>
</reference>
<proteinExistence type="predicted"/>
<dbReference type="Gene3D" id="2.60.120.560">
    <property type="entry name" value="Exo-inulinase, domain 1"/>
    <property type="match status" value="2"/>
</dbReference>
<feature type="domain" description="3-keto-alpha-glucoside-1,2-lyase/3-keto-2-hydroxy-glucal hydratase" evidence="2">
    <location>
        <begin position="246"/>
        <end position="454"/>
    </location>
</feature>